<accession>A0ABS7XLK7</accession>
<dbReference type="InterPro" id="IPR036388">
    <property type="entry name" value="WH-like_DNA-bd_sf"/>
</dbReference>
<evidence type="ECO:0000313" key="3">
    <source>
        <dbReference type="Proteomes" id="UP001199314"/>
    </source>
</evidence>
<keyword evidence="1" id="KW-0812">Transmembrane</keyword>
<protein>
    <recommendedName>
        <fullName evidence="4">RNA polymerase, alpha chain C terminal domain</fullName>
    </recommendedName>
</protein>
<reference evidence="3" key="1">
    <citation type="submission" date="2023-07" db="EMBL/GenBank/DDBJ databases">
        <title>Novel species isolated from saline lakes on Tibetan Plateau.</title>
        <authorList>
            <person name="Lu H."/>
        </authorList>
    </citation>
    <scope>NUCLEOTIDE SEQUENCE [LARGE SCALE GENOMIC DNA]</scope>
    <source>
        <strain evidence="3">CAK8W</strain>
    </source>
</reference>
<comment type="caution">
    <text evidence="2">The sequence shown here is derived from an EMBL/GenBank/DDBJ whole genome shotgun (WGS) entry which is preliminary data.</text>
</comment>
<proteinExistence type="predicted"/>
<name>A0ABS7XLK7_9FLAO</name>
<dbReference type="Gene3D" id="1.10.10.10">
    <property type="entry name" value="Winged helix-like DNA-binding domain superfamily/Winged helix DNA-binding domain"/>
    <property type="match status" value="1"/>
</dbReference>
<dbReference type="InterPro" id="IPR013324">
    <property type="entry name" value="RNA_pol_sigma_r3/r4-like"/>
</dbReference>
<evidence type="ECO:0000256" key="1">
    <source>
        <dbReference type="SAM" id="Phobius"/>
    </source>
</evidence>
<keyword evidence="1" id="KW-1133">Transmembrane helix</keyword>
<feature type="transmembrane region" description="Helical" evidence="1">
    <location>
        <begin position="311"/>
        <end position="331"/>
    </location>
</feature>
<sequence length="381" mass="44651">MNQSEIEIKYILELIPSKLFKKLKILNISTAKEVMDIDLKEFSQIRGIGPTVIEQLQDFQETIHEDINSLIDLQLSKTREYILPIDFEDIESESFIEVFKETINDYLNLLDDDKLHKIISYSYGLNDLDKYTTDELAIYFENSSERIRQLKNEILNRLDKFLSGQKDENLRCKCENEISKHYLEIKSKIIDQKVLSKVSIYELVSPKTTITENFSSLIDLLIDVLGIHRCGKVETIFTTAEILILDKFIKGYIKLYKNYNLLLTPSPNFIERNLISLLKSQEKFEDVEKLKLFIDNITEIFILYRIRTSPLAFAPLTFLFSLLFLTVNYFYYNLEFLYHNIPIVLINQIFVIVLGIFSLISIVIPKTMMNLLFVKKGHKAF</sequence>
<dbReference type="SUPFAM" id="SSF88659">
    <property type="entry name" value="Sigma3 and sigma4 domains of RNA polymerase sigma factors"/>
    <property type="match status" value="1"/>
</dbReference>
<keyword evidence="3" id="KW-1185">Reference proteome</keyword>
<dbReference type="Proteomes" id="UP001199314">
    <property type="component" value="Unassembled WGS sequence"/>
</dbReference>
<gene>
    <name evidence="2" type="ORF">LB452_13080</name>
</gene>
<feature type="transmembrane region" description="Helical" evidence="1">
    <location>
        <begin position="343"/>
        <end position="364"/>
    </location>
</feature>
<dbReference type="EMBL" id="JAIQZE010000018">
    <property type="protein sequence ID" value="MBZ9779855.1"/>
    <property type="molecule type" value="Genomic_DNA"/>
</dbReference>
<dbReference type="RefSeq" id="WP_224462185.1">
    <property type="nucleotide sequence ID" value="NZ_JAIQZE010000018.1"/>
</dbReference>
<evidence type="ECO:0000313" key="2">
    <source>
        <dbReference type="EMBL" id="MBZ9779855.1"/>
    </source>
</evidence>
<keyword evidence="1" id="KW-0472">Membrane</keyword>
<evidence type="ECO:0008006" key="4">
    <source>
        <dbReference type="Google" id="ProtNLM"/>
    </source>
</evidence>
<organism evidence="2 3">
    <name type="scientific">Psychroflexus longus</name>
    <dbReference type="NCBI Taxonomy" id="2873596"/>
    <lineage>
        <taxon>Bacteria</taxon>
        <taxon>Pseudomonadati</taxon>
        <taxon>Bacteroidota</taxon>
        <taxon>Flavobacteriia</taxon>
        <taxon>Flavobacteriales</taxon>
        <taxon>Flavobacteriaceae</taxon>
        <taxon>Psychroflexus</taxon>
    </lineage>
</organism>